<comment type="caution">
    <text evidence="3">The sequence shown here is derived from an EMBL/GenBank/DDBJ whole genome shotgun (WGS) entry which is preliminary data.</text>
</comment>
<keyword evidence="2" id="KW-0808">Transferase</keyword>
<dbReference type="Proteomes" id="UP001226577">
    <property type="component" value="Unassembled WGS sequence"/>
</dbReference>
<dbReference type="PANTHER" id="PTHR11927:SF9">
    <property type="entry name" value="L-FUCOSYLTRANSFERASE"/>
    <property type="match status" value="1"/>
</dbReference>
<organism evidence="3 4">
    <name type="scientific">Pseudarthrobacter enclensis</name>
    <dbReference type="NCBI Taxonomy" id="993070"/>
    <lineage>
        <taxon>Bacteria</taxon>
        <taxon>Bacillati</taxon>
        <taxon>Actinomycetota</taxon>
        <taxon>Actinomycetes</taxon>
        <taxon>Micrococcales</taxon>
        <taxon>Micrococcaceae</taxon>
        <taxon>Pseudarthrobacter</taxon>
    </lineage>
</organism>
<evidence type="ECO:0000256" key="2">
    <source>
        <dbReference type="ARBA" id="ARBA00022679"/>
    </source>
</evidence>
<name>A0ABT9RX55_9MICC</name>
<dbReference type="PANTHER" id="PTHR11927">
    <property type="entry name" value="GALACTOSIDE 2-L-FUCOSYLTRANSFERASE"/>
    <property type="match status" value="1"/>
</dbReference>
<protein>
    <recommendedName>
        <fullName evidence="5">Alpha-1,2-fucosyltransferase</fullName>
    </recommendedName>
</protein>
<keyword evidence="4" id="KW-1185">Reference proteome</keyword>
<sequence length="245" mass="27947">MNLKESGSRVIFDPSPELGRGFALEGLIDQGDILKLPAKLWTKSRLLGRLSSYVPFLTWILEDESRPAEVKPIHHPVAVHWGYWQSHDYFHSVSDVVYSRLSSWLRYDEWPKKSHCAVHVRRGDYVSDAGAAATLGAQPKDYYERAMRHMSILGFKQFVIYSDDREWVSENLTRRNVTLAPEGSAMDDFLGMASSSALIMSNSSFSWWAAYLASRREIPVVGPASWFSDEDHDATRLMMDGWARI</sequence>
<dbReference type="EMBL" id="JAUSRE010000020">
    <property type="protein sequence ID" value="MDP9889818.1"/>
    <property type="molecule type" value="Genomic_DNA"/>
</dbReference>
<accession>A0ABT9RX55</accession>
<evidence type="ECO:0008006" key="5">
    <source>
        <dbReference type="Google" id="ProtNLM"/>
    </source>
</evidence>
<evidence type="ECO:0000313" key="4">
    <source>
        <dbReference type="Proteomes" id="UP001226577"/>
    </source>
</evidence>
<dbReference type="RefSeq" id="WP_307310472.1">
    <property type="nucleotide sequence ID" value="NZ_JAUSRE010000020.1"/>
</dbReference>
<gene>
    <name evidence="3" type="ORF">J2X98_003430</name>
</gene>
<dbReference type="CDD" id="cd11301">
    <property type="entry name" value="Fut1_Fut2_like"/>
    <property type="match status" value="1"/>
</dbReference>
<evidence type="ECO:0000256" key="1">
    <source>
        <dbReference type="ARBA" id="ARBA00022676"/>
    </source>
</evidence>
<keyword evidence="1" id="KW-0328">Glycosyltransferase</keyword>
<reference evidence="3 4" key="1">
    <citation type="submission" date="2023-07" db="EMBL/GenBank/DDBJ databases">
        <title>Sorghum-associated microbial communities from plants grown in Nebraska, USA.</title>
        <authorList>
            <person name="Schachtman D."/>
        </authorList>
    </citation>
    <scope>NUCLEOTIDE SEQUENCE [LARGE SCALE GENOMIC DNA]</scope>
    <source>
        <strain evidence="3 4">CC222</strain>
    </source>
</reference>
<dbReference type="Pfam" id="PF01531">
    <property type="entry name" value="Glyco_transf_11"/>
    <property type="match status" value="1"/>
</dbReference>
<proteinExistence type="predicted"/>
<dbReference type="InterPro" id="IPR002516">
    <property type="entry name" value="Glyco_trans_11"/>
</dbReference>
<evidence type="ECO:0000313" key="3">
    <source>
        <dbReference type="EMBL" id="MDP9889818.1"/>
    </source>
</evidence>